<sequence length="213" mass="24070">MPIRPSIPDPSITLASLMQDYGEVLADYVDSSFRMSLRGELLDSDMFIDASFATGILSFSATRGPAYNNVQSANGRLIALYQLALFMDTVELSCMAEDKSYIQDDDFNDLDKEFLTILGLTVVNTDLELRHIIEEKILEQTQHTILTRDRAVEVQGYRDTGIIANVYNLAEICHSYRLPDFEVRSFVRPFDALAAHWPVEREAWESSSDGEVD</sequence>
<proteinExistence type="predicted"/>
<protein>
    <recommendedName>
        <fullName evidence="1">SRR1-like domain-containing protein</fullName>
    </recommendedName>
</protein>
<organism evidence="2 3">
    <name type="scientific">Venturia effusa</name>
    <dbReference type="NCBI Taxonomy" id="50376"/>
    <lineage>
        <taxon>Eukaryota</taxon>
        <taxon>Fungi</taxon>
        <taxon>Dikarya</taxon>
        <taxon>Ascomycota</taxon>
        <taxon>Pezizomycotina</taxon>
        <taxon>Dothideomycetes</taxon>
        <taxon>Pleosporomycetidae</taxon>
        <taxon>Venturiales</taxon>
        <taxon>Venturiaceae</taxon>
        <taxon>Venturia</taxon>
    </lineage>
</organism>
<reference evidence="2 3" key="1">
    <citation type="submission" date="2019-07" db="EMBL/GenBank/DDBJ databases">
        <title>Finished genome of Venturia effusa.</title>
        <authorList>
            <person name="Young C.A."/>
            <person name="Cox M.P."/>
            <person name="Ganley A.R.D."/>
            <person name="David W.J."/>
        </authorList>
    </citation>
    <scope>NUCLEOTIDE SEQUENCE [LARGE SCALE GENOMIC DNA]</scope>
    <source>
        <strain evidence="3">albino</strain>
    </source>
</reference>
<accession>A0A517KZY1</accession>
<dbReference type="EMBL" id="CP042186">
    <property type="protein sequence ID" value="QDS68938.1"/>
    <property type="molecule type" value="Genomic_DNA"/>
</dbReference>
<evidence type="ECO:0000313" key="2">
    <source>
        <dbReference type="EMBL" id="QDS68938.1"/>
    </source>
</evidence>
<evidence type="ECO:0000259" key="1">
    <source>
        <dbReference type="Pfam" id="PF07985"/>
    </source>
</evidence>
<name>A0A517KZY1_9PEZI</name>
<keyword evidence="3" id="KW-1185">Reference proteome</keyword>
<dbReference type="OrthoDB" id="5318346at2759"/>
<gene>
    <name evidence="2" type="ORF">FKW77_008492</name>
</gene>
<dbReference type="Proteomes" id="UP000316270">
    <property type="component" value="Chromosome 2"/>
</dbReference>
<feature type="domain" description="SRR1-like" evidence="1">
    <location>
        <begin position="76"/>
        <end position="138"/>
    </location>
</feature>
<evidence type="ECO:0000313" key="3">
    <source>
        <dbReference type="Proteomes" id="UP000316270"/>
    </source>
</evidence>
<dbReference type="InterPro" id="IPR012942">
    <property type="entry name" value="SRR1-like"/>
</dbReference>
<dbReference type="Pfam" id="PF07985">
    <property type="entry name" value="SRR1"/>
    <property type="match status" value="1"/>
</dbReference>
<dbReference type="AlphaFoldDB" id="A0A517KZY1"/>